<dbReference type="Pfam" id="PF18347">
    <property type="entry name" value="DUF5606"/>
    <property type="match status" value="1"/>
</dbReference>
<dbReference type="RefSeq" id="WP_044221914.1">
    <property type="nucleotide sequence ID" value="NZ_JBKAGJ010000044.1"/>
</dbReference>
<dbReference type="EMBL" id="JPOS01000035">
    <property type="protein sequence ID" value="KGE87481.1"/>
    <property type="molecule type" value="Genomic_DNA"/>
</dbReference>
<dbReference type="Gene3D" id="1.10.10.1650">
    <property type="match status" value="1"/>
</dbReference>
<comment type="caution">
    <text evidence="3">The sequence shown here is derived from an EMBL/GenBank/DDBJ whole genome shotgun (WGS) entry which is preliminary data.</text>
</comment>
<dbReference type="Pfam" id="PF21186">
    <property type="entry name" value="DUF6852"/>
    <property type="match status" value="1"/>
</dbReference>
<reference evidence="3 4" key="1">
    <citation type="journal article" date="2014" name="Int. J. Syst. Evol. Microbiol.">
        <title>Phaeodactylibacter xiamenensis gen. nov., sp. nov., a member of the family Saprospiraceae isolated from the marine alga Phaeodactylum tricornutum.</title>
        <authorList>
            <person name="Chen Z.Jr."/>
            <person name="Lei X."/>
            <person name="Lai Q."/>
            <person name="Li Y."/>
            <person name="Zhang B."/>
            <person name="Zhang J."/>
            <person name="Zhang H."/>
            <person name="Yang L."/>
            <person name="Zheng W."/>
            <person name="Tian Y."/>
            <person name="Yu Z."/>
            <person name="Xu H.Jr."/>
            <person name="Zheng T."/>
        </authorList>
    </citation>
    <scope>NUCLEOTIDE SEQUENCE [LARGE SCALE GENOMIC DNA]</scope>
    <source>
        <strain evidence="3 4">KD52</strain>
    </source>
</reference>
<sequence length="138" mass="15808">MNLEQLIAVSGLSGIYRMAANRSNGLIIEDVQSGKRRFASSRKHQFTPLESISIFTDDGDSMELKKVFRNMKQQQEDNPPPAASAKSEELHEYFDEVLPTYDRDRVFNGDIKKVIKWFNYLDEAGLLNDSAESEEEEE</sequence>
<evidence type="ECO:0000313" key="3">
    <source>
        <dbReference type="EMBL" id="KGE87481.1"/>
    </source>
</evidence>
<keyword evidence="4" id="KW-1185">Reference proteome</keyword>
<evidence type="ECO:0000259" key="1">
    <source>
        <dbReference type="Pfam" id="PF18347"/>
    </source>
</evidence>
<dbReference type="AlphaFoldDB" id="A0A098S602"/>
<dbReference type="Gene3D" id="2.30.30.730">
    <property type="match status" value="1"/>
</dbReference>
<evidence type="ECO:0000313" key="4">
    <source>
        <dbReference type="Proteomes" id="UP000029736"/>
    </source>
</evidence>
<dbReference type="OrthoDB" id="675198at2"/>
<feature type="domain" description="DUF5606" evidence="1">
    <location>
        <begin position="3"/>
        <end position="49"/>
    </location>
</feature>
<dbReference type="InterPro" id="IPR041218">
    <property type="entry name" value="DUF5606"/>
</dbReference>
<proteinExistence type="predicted"/>
<dbReference type="Proteomes" id="UP000029736">
    <property type="component" value="Unassembled WGS sequence"/>
</dbReference>
<dbReference type="InterPro" id="IPR049280">
    <property type="entry name" value="DUF6852"/>
</dbReference>
<dbReference type="InterPro" id="IPR049282">
    <property type="entry name" value="BVU_3817_N_sf"/>
</dbReference>
<protein>
    <submittedName>
        <fullName evidence="3">Uncharacterized protein</fullName>
    </submittedName>
</protein>
<dbReference type="InterPro" id="IPR049281">
    <property type="entry name" value="BVU_3817-like_C_sf"/>
</dbReference>
<organism evidence="3 4">
    <name type="scientific">Phaeodactylibacter xiamenensis</name>
    <dbReference type="NCBI Taxonomy" id="1524460"/>
    <lineage>
        <taxon>Bacteria</taxon>
        <taxon>Pseudomonadati</taxon>
        <taxon>Bacteroidota</taxon>
        <taxon>Saprospiria</taxon>
        <taxon>Saprospirales</taxon>
        <taxon>Haliscomenobacteraceae</taxon>
        <taxon>Phaeodactylibacter</taxon>
    </lineage>
</organism>
<accession>A0A098S602</accession>
<evidence type="ECO:0000259" key="2">
    <source>
        <dbReference type="Pfam" id="PF21186"/>
    </source>
</evidence>
<gene>
    <name evidence="3" type="ORF">IX84_14815</name>
</gene>
<name>A0A098S602_9BACT</name>
<dbReference type="STRING" id="1524460.IX84_14815"/>
<feature type="domain" description="DUF6852" evidence="2">
    <location>
        <begin position="52"/>
        <end position="121"/>
    </location>
</feature>